<dbReference type="Proteomes" id="UP000805649">
    <property type="component" value="Unassembled WGS sequence"/>
</dbReference>
<dbReference type="EMBL" id="VUJX02000004">
    <property type="protein sequence ID" value="KAL0937419.1"/>
    <property type="molecule type" value="Genomic_DNA"/>
</dbReference>
<organism evidence="1 2">
    <name type="scientific">Colletotrichum truncatum</name>
    <name type="common">Anthracnose fungus</name>
    <name type="synonym">Colletotrichum capsici</name>
    <dbReference type="NCBI Taxonomy" id="5467"/>
    <lineage>
        <taxon>Eukaryota</taxon>
        <taxon>Fungi</taxon>
        <taxon>Dikarya</taxon>
        <taxon>Ascomycota</taxon>
        <taxon>Pezizomycotina</taxon>
        <taxon>Sordariomycetes</taxon>
        <taxon>Hypocreomycetidae</taxon>
        <taxon>Glomerellales</taxon>
        <taxon>Glomerellaceae</taxon>
        <taxon>Colletotrichum</taxon>
        <taxon>Colletotrichum truncatum species complex</taxon>
    </lineage>
</organism>
<evidence type="ECO:0000313" key="2">
    <source>
        <dbReference type="Proteomes" id="UP000805649"/>
    </source>
</evidence>
<reference evidence="1 2" key="1">
    <citation type="journal article" date="2020" name="Phytopathology">
        <title>Genome Sequence Resources of Colletotrichum truncatum, C. plurivorum, C. musicola, and C. sojae: Four Species Pathogenic to Soybean (Glycine max).</title>
        <authorList>
            <person name="Rogerio F."/>
            <person name="Boufleur T.R."/>
            <person name="Ciampi-Guillardi M."/>
            <person name="Sukno S.A."/>
            <person name="Thon M.R."/>
            <person name="Massola Junior N.S."/>
            <person name="Baroncelli R."/>
        </authorList>
    </citation>
    <scope>NUCLEOTIDE SEQUENCE [LARGE SCALE GENOMIC DNA]</scope>
    <source>
        <strain evidence="1 2">CMES1059</strain>
    </source>
</reference>
<gene>
    <name evidence="1" type="ORF">CTRU02_207150</name>
</gene>
<comment type="caution">
    <text evidence="1">The sequence shown here is derived from an EMBL/GenBank/DDBJ whole genome shotgun (WGS) entry which is preliminary data.</text>
</comment>
<sequence length="244" mass="25743">MVRSSRIAGIISLFAVGASAVAIKRQDTSKWTATKYQWGCSPGGCSATFNLEGPKNYPLGAPAFSVVCSPVYIQQDWVECKNPDGSDMGASSKVYSVWQAGPDEQEQYISIAHIYNNGSWYEARSGPNGLLPEKGATIFFVVNSVVPAADNHLPPPTKTASPTLGVHLGENGEPASTNVVAHELYASDLTVDPSEELIDEPQSSTTTTTATTTRGALPAVTSTGLTPVKPLLTDGARKQQGDKA</sequence>
<protein>
    <submittedName>
        <fullName evidence="1">Uncharacterized protein</fullName>
    </submittedName>
</protein>
<name>A0ACC3Z007_COLTU</name>
<keyword evidence="2" id="KW-1185">Reference proteome</keyword>
<evidence type="ECO:0000313" key="1">
    <source>
        <dbReference type="EMBL" id="KAL0937419.1"/>
    </source>
</evidence>
<accession>A0ACC3Z007</accession>
<proteinExistence type="predicted"/>